<evidence type="ECO:0000259" key="4">
    <source>
        <dbReference type="PROSITE" id="PS50181"/>
    </source>
</evidence>
<dbReference type="PROSITE" id="PS50297">
    <property type="entry name" value="ANK_REP_REGION"/>
    <property type="match status" value="1"/>
</dbReference>
<gene>
    <name evidence="5" type="ORF">FTOL_12375</name>
</gene>
<dbReference type="PROSITE" id="PS50181">
    <property type="entry name" value="FBOX"/>
    <property type="match status" value="1"/>
</dbReference>
<accession>A0AAE8SNS8</accession>
<organism evidence="5 6">
    <name type="scientific">Fusarium torulosum</name>
    <dbReference type="NCBI Taxonomy" id="33205"/>
    <lineage>
        <taxon>Eukaryota</taxon>
        <taxon>Fungi</taxon>
        <taxon>Dikarya</taxon>
        <taxon>Ascomycota</taxon>
        <taxon>Pezizomycotina</taxon>
        <taxon>Sordariomycetes</taxon>
        <taxon>Hypocreomycetidae</taxon>
        <taxon>Hypocreales</taxon>
        <taxon>Nectriaceae</taxon>
        <taxon>Fusarium</taxon>
    </lineage>
</organism>
<evidence type="ECO:0000256" key="3">
    <source>
        <dbReference type="PROSITE-ProRule" id="PRU00023"/>
    </source>
</evidence>
<evidence type="ECO:0000313" key="5">
    <source>
        <dbReference type="EMBL" id="SPJ87906.1"/>
    </source>
</evidence>
<evidence type="ECO:0000256" key="1">
    <source>
        <dbReference type="ARBA" id="ARBA00022737"/>
    </source>
</evidence>
<proteinExistence type="predicted"/>
<feature type="domain" description="F-box" evidence="4">
    <location>
        <begin position="1"/>
        <end position="45"/>
    </location>
</feature>
<dbReference type="InterPro" id="IPR036770">
    <property type="entry name" value="Ankyrin_rpt-contain_sf"/>
</dbReference>
<dbReference type="Pfam" id="PF12796">
    <property type="entry name" value="Ank_2"/>
    <property type="match status" value="1"/>
</dbReference>
<sequence>MELLALPLELYSMIVTLLEQEDLSALLRTSRQTYPIIEDILYDHDAKSPSPAALLWAAKKGRMNVVEKALGALKCQCTSQAIECQCTIRPILNEGLWLALSQGYTNIAEFLLDKGADPSKALCLASSGGHTNIVRFLLDKGADPRARGAGRETALKLASLHRHNEILQILRASID</sequence>
<dbReference type="InterPro" id="IPR002110">
    <property type="entry name" value="Ankyrin_rpt"/>
</dbReference>
<reference evidence="5" key="1">
    <citation type="submission" date="2018-03" db="EMBL/GenBank/DDBJ databases">
        <authorList>
            <person name="Guldener U."/>
        </authorList>
    </citation>
    <scope>NUCLEOTIDE SEQUENCE</scope>
</reference>
<protein>
    <recommendedName>
        <fullName evidence="4">F-box domain-containing protein</fullName>
    </recommendedName>
</protein>
<keyword evidence="6" id="KW-1185">Reference proteome</keyword>
<name>A0AAE8SNS8_9HYPO</name>
<keyword evidence="2 3" id="KW-0040">ANK repeat</keyword>
<feature type="repeat" description="ANK" evidence="3">
    <location>
        <begin position="117"/>
        <end position="149"/>
    </location>
</feature>
<dbReference type="SMART" id="SM00248">
    <property type="entry name" value="ANK"/>
    <property type="match status" value="2"/>
</dbReference>
<dbReference type="Proteomes" id="UP001187734">
    <property type="component" value="Unassembled WGS sequence"/>
</dbReference>
<dbReference type="InterPro" id="IPR001810">
    <property type="entry name" value="F-box_dom"/>
</dbReference>
<dbReference type="PANTHER" id="PTHR24171">
    <property type="entry name" value="ANKYRIN REPEAT DOMAIN-CONTAINING PROTEIN 39-RELATED"/>
    <property type="match status" value="1"/>
</dbReference>
<evidence type="ECO:0000256" key="2">
    <source>
        <dbReference type="ARBA" id="ARBA00023043"/>
    </source>
</evidence>
<dbReference type="AlphaFoldDB" id="A0AAE8SNS8"/>
<keyword evidence="1" id="KW-0677">Repeat</keyword>
<dbReference type="EMBL" id="ONZP01000584">
    <property type="protein sequence ID" value="SPJ87906.1"/>
    <property type="molecule type" value="Genomic_DNA"/>
</dbReference>
<dbReference type="Gene3D" id="1.25.40.20">
    <property type="entry name" value="Ankyrin repeat-containing domain"/>
    <property type="match status" value="1"/>
</dbReference>
<comment type="caution">
    <text evidence="5">The sequence shown here is derived from an EMBL/GenBank/DDBJ whole genome shotgun (WGS) entry which is preliminary data.</text>
</comment>
<dbReference type="SUPFAM" id="SSF48403">
    <property type="entry name" value="Ankyrin repeat"/>
    <property type="match status" value="1"/>
</dbReference>
<evidence type="ECO:0000313" key="6">
    <source>
        <dbReference type="Proteomes" id="UP001187734"/>
    </source>
</evidence>
<dbReference type="PROSITE" id="PS50088">
    <property type="entry name" value="ANK_REPEAT"/>
    <property type="match status" value="1"/>
</dbReference>